<dbReference type="GO" id="GO:0006879">
    <property type="term" value="P:intracellular iron ion homeostasis"/>
    <property type="evidence" value="ECO:0007669"/>
    <property type="project" value="UniProtKB-KW"/>
</dbReference>
<accession>A0A7S4QGS3</accession>
<keyword evidence="6" id="KW-0410">Iron transport</keyword>
<dbReference type="GO" id="GO:0051537">
    <property type="term" value="F:2 iron, 2 sulfur cluster binding"/>
    <property type="evidence" value="ECO:0007669"/>
    <property type="project" value="TreeGrafter"/>
</dbReference>
<dbReference type="PANTHER" id="PTHR16821:SF2">
    <property type="entry name" value="FRATAXIN, MITOCHONDRIAL"/>
    <property type="match status" value="1"/>
</dbReference>
<evidence type="ECO:0000313" key="13">
    <source>
        <dbReference type="EMBL" id="CAE4581193.1"/>
    </source>
</evidence>
<dbReference type="InterPro" id="IPR017789">
    <property type="entry name" value="Frataxin"/>
</dbReference>
<keyword evidence="7" id="KW-0809">Transit peptide</keyword>
<dbReference type="PROSITE" id="PS01344">
    <property type="entry name" value="FRATAXIN_1"/>
    <property type="match status" value="1"/>
</dbReference>
<dbReference type="EMBL" id="HBNS01002050">
    <property type="protein sequence ID" value="CAE4581193.1"/>
    <property type="molecule type" value="Transcribed_RNA"/>
</dbReference>
<dbReference type="GO" id="GO:0004322">
    <property type="term" value="F:ferroxidase activity"/>
    <property type="evidence" value="ECO:0007669"/>
    <property type="project" value="UniProtKB-EC"/>
</dbReference>
<keyword evidence="10" id="KW-0406">Ion transport</keyword>
<dbReference type="AlphaFoldDB" id="A0A7S4QGS3"/>
<protein>
    <recommendedName>
        <fullName evidence="3">ferroxidase</fullName>
        <ecNumber evidence="3">1.16.3.1</ecNumber>
    </recommendedName>
</protein>
<evidence type="ECO:0000256" key="5">
    <source>
        <dbReference type="ARBA" id="ARBA00022448"/>
    </source>
</evidence>
<dbReference type="EC" id="1.16.3.1" evidence="3"/>
<comment type="subcellular location">
    <subcellularLocation>
        <location evidence="1">Mitochondrion</location>
    </subcellularLocation>
</comment>
<dbReference type="PANTHER" id="PTHR16821">
    <property type="entry name" value="FRATAXIN"/>
    <property type="match status" value="1"/>
</dbReference>
<name>A0A7S4QGS3_9STRA</name>
<evidence type="ECO:0000256" key="3">
    <source>
        <dbReference type="ARBA" id="ARBA00013107"/>
    </source>
</evidence>
<evidence type="ECO:0000256" key="2">
    <source>
        <dbReference type="ARBA" id="ARBA00008183"/>
    </source>
</evidence>
<keyword evidence="5" id="KW-0813">Transport</keyword>
<evidence type="ECO:0000256" key="11">
    <source>
        <dbReference type="ARBA" id="ARBA00023128"/>
    </source>
</evidence>
<evidence type="ECO:0000256" key="4">
    <source>
        <dbReference type="ARBA" id="ARBA00022434"/>
    </source>
</evidence>
<keyword evidence="8" id="KW-0560">Oxidoreductase</keyword>
<dbReference type="GO" id="GO:0008199">
    <property type="term" value="F:ferric iron binding"/>
    <property type="evidence" value="ECO:0007669"/>
    <property type="project" value="InterPro"/>
</dbReference>
<dbReference type="GO" id="GO:0006826">
    <property type="term" value="P:iron ion transport"/>
    <property type="evidence" value="ECO:0007669"/>
    <property type="project" value="UniProtKB-KW"/>
</dbReference>
<comment type="similarity">
    <text evidence="2">Belongs to the frataxin family.</text>
</comment>
<dbReference type="InterPro" id="IPR002908">
    <property type="entry name" value="Frataxin/CyaY"/>
</dbReference>
<dbReference type="NCBIfam" id="TIGR03422">
    <property type="entry name" value="mito_frataxin"/>
    <property type="match status" value="1"/>
</dbReference>
<evidence type="ECO:0000256" key="8">
    <source>
        <dbReference type="ARBA" id="ARBA00023002"/>
    </source>
</evidence>
<dbReference type="SUPFAM" id="SSF55387">
    <property type="entry name" value="Frataxin/Nqo15-like"/>
    <property type="match status" value="1"/>
</dbReference>
<dbReference type="NCBIfam" id="TIGR03421">
    <property type="entry name" value="FeS_CyaY"/>
    <property type="match status" value="1"/>
</dbReference>
<reference evidence="13" key="1">
    <citation type="submission" date="2021-01" db="EMBL/GenBank/DDBJ databases">
        <authorList>
            <person name="Corre E."/>
            <person name="Pelletier E."/>
            <person name="Niang G."/>
            <person name="Scheremetjew M."/>
            <person name="Finn R."/>
            <person name="Kale V."/>
            <person name="Holt S."/>
            <person name="Cochrane G."/>
            <person name="Meng A."/>
            <person name="Brown T."/>
            <person name="Cohen L."/>
        </authorList>
    </citation>
    <scope>NUCLEOTIDE SEQUENCE</scope>
    <source>
        <strain evidence="13">GSO104</strain>
    </source>
</reference>
<dbReference type="InterPro" id="IPR020895">
    <property type="entry name" value="Frataxin_CS"/>
</dbReference>
<dbReference type="PROSITE" id="PS50810">
    <property type="entry name" value="FRATAXIN_2"/>
    <property type="match status" value="1"/>
</dbReference>
<evidence type="ECO:0000256" key="7">
    <source>
        <dbReference type="ARBA" id="ARBA00022946"/>
    </source>
</evidence>
<keyword evidence="11" id="KW-0496">Mitochondrion</keyword>
<dbReference type="Gene3D" id="3.30.920.10">
    <property type="entry name" value="Frataxin/CyaY"/>
    <property type="match status" value="1"/>
</dbReference>
<comment type="catalytic activity">
    <reaction evidence="12">
        <text>4 Fe(2+) + O2 + 4 H(+) = 4 Fe(3+) + 2 H2O</text>
        <dbReference type="Rhea" id="RHEA:11148"/>
        <dbReference type="ChEBI" id="CHEBI:15377"/>
        <dbReference type="ChEBI" id="CHEBI:15378"/>
        <dbReference type="ChEBI" id="CHEBI:15379"/>
        <dbReference type="ChEBI" id="CHEBI:29033"/>
        <dbReference type="ChEBI" id="CHEBI:29034"/>
        <dbReference type="EC" id="1.16.3.1"/>
    </reaction>
</comment>
<sequence>MAMIAITKISSSSSSLRQYTKKLHRLSSSYFTTYHGNDTTTHCNNNSTTHLFQRRKMVTFPSSHSILQSSTTNHPIIQQQQQQQQQQNRFFHTEQEYHNTADETLEHIQDALEELFEDSFSTETEIPEVNVANGVLTLSLPPHGTWVLNKQTPNQQIWWSSPLSGPRRYEYVELGDGEGIWVYSRYIENLEKEEEWNVEGEYTLGYILTKEIKELYSRYIENLEKEEEWNVEGEYTLGYILTKEIKELYGLDLEL</sequence>
<keyword evidence="9" id="KW-0408">Iron</keyword>
<dbReference type="GO" id="GO:0005739">
    <property type="term" value="C:mitochondrion"/>
    <property type="evidence" value="ECO:0007669"/>
    <property type="project" value="UniProtKB-SubCell"/>
</dbReference>
<evidence type="ECO:0000256" key="6">
    <source>
        <dbReference type="ARBA" id="ARBA00022496"/>
    </source>
</evidence>
<dbReference type="GO" id="GO:0008198">
    <property type="term" value="F:ferrous iron binding"/>
    <property type="evidence" value="ECO:0007669"/>
    <property type="project" value="TreeGrafter"/>
</dbReference>
<dbReference type="GO" id="GO:0016226">
    <property type="term" value="P:iron-sulfur cluster assembly"/>
    <property type="evidence" value="ECO:0007669"/>
    <property type="project" value="InterPro"/>
</dbReference>
<dbReference type="Pfam" id="PF01491">
    <property type="entry name" value="Frataxin_Cyay"/>
    <property type="match status" value="1"/>
</dbReference>
<dbReference type="SMART" id="SM01219">
    <property type="entry name" value="Frataxin_Cyay"/>
    <property type="match status" value="1"/>
</dbReference>
<keyword evidence="4" id="KW-0409">Iron storage</keyword>
<gene>
    <name evidence="13" type="ORF">DBRI00130_LOCUS1643</name>
</gene>
<dbReference type="GO" id="GO:0034986">
    <property type="term" value="F:iron chaperone activity"/>
    <property type="evidence" value="ECO:0007669"/>
    <property type="project" value="TreeGrafter"/>
</dbReference>
<evidence type="ECO:0000256" key="1">
    <source>
        <dbReference type="ARBA" id="ARBA00004173"/>
    </source>
</evidence>
<evidence type="ECO:0000256" key="12">
    <source>
        <dbReference type="ARBA" id="ARBA00047990"/>
    </source>
</evidence>
<proteinExistence type="inferred from homology"/>
<evidence type="ECO:0000256" key="9">
    <source>
        <dbReference type="ARBA" id="ARBA00023004"/>
    </source>
</evidence>
<evidence type="ECO:0000256" key="10">
    <source>
        <dbReference type="ARBA" id="ARBA00023065"/>
    </source>
</evidence>
<dbReference type="InterPro" id="IPR036524">
    <property type="entry name" value="Frataxin/CyaY_sf"/>
</dbReference>
<organism evidence="13">
    <name type="scientific">Ditylum brightwellii</name>
    <dbReference type="NCBI Taxonomy" id="49249"/>
    <lineage>
        <taxon>Eukaryota</taxon>
        <taxon>Sar</taxon>
        <taxon>Stramenopiles</taxon>
        <taxon>Ochrophyta</taxon>
        <taxon>Bacillariophyta</taxon>
        <taxon>Mediophyceae</taxon>
        <taxon>Lithodesmiophycidae</taxon>
        <taxon>Lithodesmiales</taxon>
        <taxon>Lithodesmiaceae</taxon>
        <taxon>Ditylum</taxon>
    </lineage>
</organism>